<protein>
    <submittedName>
        <fullName evidence="2">Uncharacterized protein</fullName>
    </submittedName>
</protein>
<proteinExistence type="predicted"/>
<keyword evidence="1" id="KW-1133">Transmembrane helix</keyword>
<dbReference type="HOGENOM" id="CLU_2585396_0_0_12"/>
<keyword evidence="3" id="KW-1185">Reference proteome</keyword>
<dbReference type="KEGG" id="lbi:LEPBI_I1990"/>
<gene>
    <name evidence="2" type="ordered locus">LEPBI_I1990</name>
</gene>
<dbReference type="AlphaFoldDB" id="B0SSK2"/>
<keyword evidence="1" id="KW-0812">Transmembrane</keyword>
<feature type="transmembrane region" description="Helical" evidence="1">
    <location>
        <begin position="16"/>
        <end position="37"/>
    </location>
</feature>
<name>B0SSK2_LEPBP</name>
<dbReference type="Proteomes" id="UP000001847">
    <property type="component" value="Chromosome I"/>
</dbReference>
<dbReference type="EMBL" id="CP000786">
    <property type="protein sequence ID" value="ABZ98092.1"/>
    <property type="molecule type" value="Genomic_DNA"/>
</dbReference>
<evidence type="ECO:0000313" key="3">
    <source>
        <dbReference type="Proteomes" id="UP000001847"/>
    </source>
</evidence>
<reference evidence="2 3" key="1">
    <citation type="journal article" date="2008" name="PLoS ONE">
        <title>Genome sequence of the saprophyte Leptospira biflexa provides insights into the evolution of Leptospira and the pathogenesis of leptospirosis.</title>
        <authorList>
            <person name="Picardeau M."/>
            <person name="Bulach D.M."/>
            <person name="Bouchier C."/>
            <person name="Zuerner R.L."/>
            <person name="Zidane N."/>
            <person name="Wilson P.J."/>
            <person name="Creno S."/>
            <person name="Kuczek E.S."/>
            <person name="Bommezzadri S."/>
            <person name="Davis J.C."/>
            <person name="McGrath A."/>
            <person name="Johnson M.J."/>
            <person name="Boursaux-Eude C."/>
            <person name="Seemann T."/>
            <person name="Rouy Z."/>
            <person name="Coppel R.L."/>
            <person name="Rood J.I."/>
            <person name="Lajus A."/>
            <person name="Davies J.K."/>
            <person name="Medigue C."/>
            <person name="Adler B."/>
        </authorList>
    </citation>
    <scope>NUCLEOTIDE SEQUENCE [LARGE SCALE GENOMIC DNA]</scope>
    <source>
        <strain evidence="3">Patoc 1 / ATCC 23582 / Paris</strain>
    </source>
</reference>
<organism evidence="2 3">
    <name type="scientific">Leptospira biflexa serovar Patoc (strain Patoc 1 / ATCC 23582 / Paris)</name>
    <dbReference type="NCBI Taxonomy" id="456481"/>
    <lineage>
        <taxon>Bacteria</taxon>
        <taxon>Pseudomonadati</taxon>
        <taxon>Spirochaetota</taxon>
        <taxon>Spirochaetia</taxon>
        <taxon>Leptospirales</taxon>
        <taxon>Leptospiraceae</taxon>
        <taxon>Leptospira</taxon>
    </lineage>
</organism>
<sequence length="80" mass="9704">MSLFKRINSAVWFKKFLFPTISGFITIIVFKIGLSFYPESFYLNRDDGIITLSHAKKLDRFWIHWCESKWRDRRGFFFSV</sequence>
<accession>B0SSK2</accession>
<evidence type="ECO:0000256" key="1">
    <source>
        <dbReference type="SAM" id="Phobius"/>
    </source>
</evidence>
<dbReference type="STRING" id="456481.LEPBI_I1990"/>
<keyword evidence="1" id="KW-0472">Membrane</keyword>
<evidence type="ECO:0000313" key="2">
    <source>
        <dbReference type="EMBL" id="ABZ98092.1"/>
    </source>
</evidence>